<gene>
    <name evidence="1" type="ORF">VP01_3652g1</name>
</gene>
<accession>A0A0L6UUH7</accession>
<name>A0A0L6UUH7_9BASI</name>
<comment type="caution">
    <text evidence="1">The sequence shown here is derived from an EMBL/GenBank/DDBJ whole genome shotgun (WGS) entry which is preliminary data.</text>
</comment>
<dbReference type="AlphaFoldDB" id="A0A0L6UUH7"/>
<evidence type="ECO:0000313" key="1">
    <source>
        <dbReference type="EMBL" id="KNZ52196.1"/>
    </source>
</evidence>
<dbReference type="Proteomes" id="UP000037035">
    <property type="component" value="Unassembled WGS sequence"/>
</dbReference>
<dbReference type="EMBL" id="LAVV01008671">
    <property type="protein sequence ID" value="KNZ52196.1"/>
    <property type="molecule type" value="Genomic_DNA"/>
</dbReference>
<organism evidence="1 2">
    <name type="scientific">Puccinia sorghi</name>
    <dbReference type="NCBI Taxonomy" id="27349"/>
    <lineage>
        <taxon>Eukaryota</taxon>
        <taxon>Fungi</taxon>
        <taxon>Dikarya</taxon>
        <taxon>Basidiomycota</taxon>
        <taxon>Pucciniomycotina</taxon>
        <taxon>Pucciniomycetes</taxon>
        <taxon>Pucciniales</taxon>
        <taxon>Pucciniaceae</taxon>
        <taxon>Puccinia</taxon>
    </lineage>
</organism>
<protein>
    <submittedName>
        <fullName evidence="1">Uncharacterized protein</fullName>
    </submittedName>
</protein>
<dbReference type="VEuPathDB" id="FungiDB:VP01_3652g1"/>
<proteinExistence type="predicted"/>
<keyword evidence="2" id="KW-1185">Reference proteome</keyword>
<sequence>MSKDTVILALKITNLSKAGSSISLLIVPGVLKLPANLQPIEIVLVSCQHQDEFIEVHPLNDGQWTVVGKESSDWVKTLKPPMQSLLSDCFSIPKTLIFCRYYNPLNSTTSCPVGMPGLDLNISGTQPSMLEYLVYLKIDNKDEVIYFLTKKSLLTLKIFKSALLSSKEVRGVGLSLEVVTLIFDCVHCFGKYIGWDNFLA</sequence>
<evidence type="ECO:0000313" key="2">
    <source>
        <dbReference type="Proteomes" id="UP000037035"/>
    </source>
</evidence>
<reference evidence="1 2" key="1">
    <citation type="submission" date="2015-08" db="EMBL/GenBank/DDBJ databases">
        <title>Next Generation Sequencing and Analysis of the Genome of Puccinia sorghi L Schw, the Causal Agent of Maize Common Rust.</title>
        <authorList>
            <person name="Rochi L."/>
            <person name="Burguener G."/>
            <person name="Darino M."/>
            <person name="Turjanski A."/>
            <person name="Kreff E."/>
            <person name="Dieguez M.J."/>
            <person name="Sacco F."/>
        </authorList>
    </citation>
    <scope>NUCLEOTIDE SEQUENCE [LARGE SCALE GENOMIC DNA]</scope>
    <source>
        <strain evidence="1 2">RO10H11247</strain>
    </source>
</reference>